<comment type="caution">
    <text evidence="1">The sequence shown here is derived from an EMBL/GenBank/DDBJ whole genome shotgun (WGS) entry which is preliminary data.</text>
</comment>
<proteinExistence type="predicted"/>
<evidence type="ECO:0000313" key="2">
    <source>
        <dbReference type="Proteomes" id="UP000031668"/>
    </source>
</evidence>
<name>A0A0C2N744_THEKT</name>
<reference evidence="1 2" key="1">
    <citation type="journal article" date="2014" name="Genome Biol. Evol.">
        <title>The genome of the myxosporean Thelohanellus kitauei shows adaptations to nutrient acquisition within its fish host.</title>
        <authorList>
            <person name="Yang Y."/>
            <person name="Xiong J."/>
            <person name="Zhou Z."/>
            <person name="Huo F."/>
            <person name="Miao W."/>
            <person name="Ran C."/>
            <person name="Liu Y."/>
            <person name="Zhang J."/>
            <person name="Feng J."/>
            <person name="Wang M."/>
            <person name="Wang M."/>
            <person name="Wang L."/>
            <person name="Yao B."/>
        </authorList>
    </citation>
    <scope>NUCLEOTIDE SEQUENCE [LARGE SCALE GENOMIC DNA]</scope>
    <source>
        <strain evidence="1">Wuqing</strain>
    </source>
</reference>
<dbReference type="Proteomes" id="UP000031668">
    <property type="component" value="Unassembled WGS sequence"/>
</dbReference>
<dbReference type="EMBL" id="JWZT01001390">
    <property type="protein sequence ID" value="KII72105.1"/>
    <property type="molecule type" value="Genomic_DNA"/>
</dbReference>
<organism evidence="1 2">
    <name type="scientific">Thelohanellus kitauei</name>
    <name type="common">Myxosporean</name>
    <dbReference type="NCBI Taxonomy" id="669202"/>
    <lineage>
        <taxon>Eukaryota</taxon>
        <taxon>Metazoa</taxon>
        <taxon>Cnidaria</taxon>
        <taxon>Myxozoa</taxon>
        <taxon>Myxosporea</taxon>
        <taxon>Bivalvulida</taxon>
        <taxon>Platysporina</taxon>
        <taxon>Myxobolidae</taxon>
        <taxon>Thelohanellus</taxon>
    </lineage>
</organism>
<protein>
    <submittedName>
        <fullName evidence="1">Uncharacterized protein</fullName>
    </submittedName>
</protein>
<gene>
    <name evidence="1" type="ORF">RF11_00517</name>
</gene>
<sequence length="251" mass="29221">MAGLDHLERLCISKYPENEKTMKFLSLLFENIKTLEKSRGNCLSLGARNSLYSIIKKIILKSCHHNKDKQNYEALAEIFWQTKDSISKTGYLIAEKFLNALPKTIYCITNKEAFYSWLNGEIKSILVESLERVPLFCQSIPSNSSWLIILHVSRYQKNQMNLLAEQEKKISEETQIRASQLVSILEGCTELIDKILYTQTPQLIFECLKNETSWAHDFLETLRLKAKTILRELESDIYKEKNIEILHNQQL</sequence>
<keyword evidence="2" id="KW-1185">Reference proteome</keyword>
<dbReference type="AlphaFoldDB" id="A0A0C2N744"/>
<accession>A0A0C2N744</accession>
<evidence type="ECO:0000313" key="1">
    <source>
        <dbReference type="EMBL" id="KII72105.1"/>
    </source>
</evidence>